<dbReference type="Gene3D" id="3.30.710.10">
    <property type="entry name" value="Potassium Channel Kv1.1, Chain A"/>
    <property type="match status" value="1"/>
</dbReference>
<dbReference type="SUPFAM" id="SSF50978">
    <property type="entry name" value="WD40 repeat-like"/>
    <property type="match status" value="1"/>
</dbReference>
<evidence type="ECO:0000256" key="5">
    <source>
        <dbReference type="SAM" id="MobiDB-lite"/>
    </source>
</evidence>
<dbReference type="GO" id="GO:0051260">
    <property type="term" value="P:protein homooligomerization"/>
    <property type="evidence" value="ECO:0007669"/>
    <property type="project" value="InterPro"/>
</dbReference>
<dbReference type="FunFam" id="3.30.710.10:FF:000038">
    <property type="entry name" value="BTB/POZ domain-containing protein KCTD3 isoform X1"/>
    <property type="match status" value="1"/>
</dbReference>
<reference evidence="7" key="3">
    <citation type="submission" date="2025-09" db="UniProtKB">
        <authorList>
            <consortium name="Ensembl"/>
        </authorList>
    </citation>
    <scope>IDENTIFICATION</scope>
</reference>
<evidence type="ECO:0000256" key="3">
    <source>
        <dbReference type="ARBA" id="ARBA00022574"/>
    </source>
</evidence>
<evidence type="ECO:0000256" key="4">
    <source>
        <dbReference type="ARBA" id="ARBA00022737"/>
    </source>
</evidence>
<organism evidence="7 8">
    <name type="scientific">Oreochromis niloticus</name>
    <name type="common">Nile tilapia</name>
    <name type="synonym">Tilapia nilotica</name>
    <dbReference type="NCBI Taxonomy" id="8128"/>
    <lineage>
        <taxon>Eukaryota</taxon>
        <taxon>Metazoa</taxon>
        <taxon>Chordata</taxon>
        <taxon>Craniata</taxon>
        <taxon>Vertebrata</taxon>
        <taxon>Euteleostomi</taxon>
        <taxon>Actinopterygii</taxon>
        <taxon>Neopterygii</taxon>
        <taxon>Teleostei</taxon>
        <taxon>Neoteleostei</taxon>
        <taxon>Acanthomorphata</taxon>
        <taxon>Ovalentaria</taxon>
        <taxon>Cichlomorphae</taxon>
        <taxon>Cichliformes</taxon>
        <taxon>Cichlidae</taxon>
        <taxon>African cichlids</taxon>
        <taxon>Pseudocrenilabrinae</taxon>
        <taxon>Oreochromini</taxon>
        <taxon>Oreochromis</taxon>
    </lineage>
</organism>
<dbReference type="InterPro" id="IPR011333">
    <property type="entry name" value="SKP1/BTB/POZ_sf"/>
</dbReference>
<proteinExistence type="inferred from homology"/>
<evidence type="ECO:0000313" key="7">
    <source>
        <dbReference type="Ensembl" id="ENSONIP00000080603.1"/>
    </source>
</evidence>
<dbReference type="Gene3D" id="2.130.10.10">
    <property type="entry name" value="YVTN repeat-like/Quinoprotein amine dehydrogenase"/>
    <property type="match status" value="1"/>
</dbReference>
<comment type="similarity">
    <text evidence="1">Belongs to the KCTD3 family.</text>
</comment>
<protein>
    <submittedName>
        <fullName evidence="7">SH3KBP1 binding protein 1</fullName>
    </submittedName>
</protein>
<dbReference type="InterPro" id="IPR036322">
    <property type="entry name" value="WD40_repeat_dom_sf"/>
</dbReference>
<evidence type="ECO:0000313" key="8">
    <source>
        <dbReference type="Proteomes" id="UP000005207"/>
    </source>
</evidence>
<dbReference type="InterPro" id="IPR047876">
    <property type="entry name" value="SHKBP1/KCTD3"/>
</dbReference>
<feature type="region of interest" description="Disordered" evidence="5">
    <location>
        <begin position="783"/>
        <end position="809"/>
    </location>
</feature>
<dbReference type="InterPro" id="IPR015943">
    <property type="entry name" value="WD40/YVTN_repeat-like_dom_sf"/>
</dbReference>
<dbReference type="InterPro" id="IPR000210">
    <property type="entry name" value="BTB/POZ_dom"/>
</dbReference>
<dbReference type="CDD" id="cd18393">
    <property type="entry name" value="BTB_POZ_SHKBP1"/>
    <property type="match status" value="1"/>
</dbReference>
<evidence type="ECO:0000259" key="6">
    <source>
        <dbReference type="PROSITE" id="PS50097"/>
    </source>
</evidence>
<gene>
    <name evidence="7" type="primary">SHKBP1</name>
</gene>
<name>A0A669FBC9_ORENI</name>
<evidence type="ECO:0000256" key="1">
    <source>
        <dbReference type="ARBA" id="ARBA00009572"/>
    </source>
</evidence>
<dbReference type="SUPFAM" id="SSF54695">
    <property type="entry name" value="POZ domain"/>
    <property type="match status" value="1"/>
</dbReference>
<sequence>RMSTTARSGDIIHLNVGGKRFSTSRQTLTWVPDSFFSSLLSGRISTLKDETGAIFIDRDPSLFAPILNFLRTKELHPRSINVHMLMHEAEFYGITPLVRKLQLCDELDRSSCGNVLFNGYLPPAGTPVLTRGRVAVHGGPRCSCGASAGPTQQHNRDVVGVSVCVCVCVCVCSGQSSDPGMVRIICGHHNWIAVAYAHFVVCYRVKESTGWQQVFTSPRLDWMIDRVALNAKVMGGSLGDNDKMVAVASVTEIILWSICPDGNGNEIGVFSLNVPAEALFFVGNQLIATSHTGKVGVWNAVTKHWQNQDVVPISSYDTAGSFLILGCNNGSIYYIGKKLQIDESDQLKTAQYEYKFIRLLDRDVQKFPLRMKDNDLLVTELYRDPTEDAITALSVYLTPKTSDSGNWIEIAYGTSSGTVRVIVQHPETVGSGPQLFQTFSVHRSPVTKIMLSEKHLISVCADNNHVRTWTVTRFRGMISTQPGSTPLTSFKILSLDDVDGHGGCSAGTEIGPYGERDDQQVFIQRVVPDTDKLYVRLSSNGKRVCEVRSVDGTSITAFMVHECEGSSRIGSRPRRYLFSGHSNGSIQMWDLTTAMEIAGKVDIRALGGPTEEELLELLDQCDLALTRTPDSTPRASTSFTLSSAMPSGQSTFALSEEDEEQPEVRVRLRRCTAASPARLRPPFPLPNLPEKLAFHLDCNKAPPTPPPARPAAPGPSGIRTGKKSVGLCAGGALWSAGSRRGQRASGGAWRCAASWRPNSVLGPLPPSLYPLLLDIHLDRHRHCPRHRSPRRHYTAGPHPLPRRALPPQR</sequence>
<keyword evidence="3" id="KW-0853">WD repeat</keyword>
<keyword evidence="4" id="KW-0677">Repeat</keyword>
<dbReference type="SMART" id="SM00225">
    <property type="entry name" value="BTB"/>
    <property type="match status" value="1"/>
</dbReference>
<dbReference type="SMART" id="SM00320">
    <property type="entry name" value="WD40"/>
    <property type="match status" value="2"/>
</dbReference>
<feature type="domain" description="BTB" evidence="6">
    <location>
        <begin position="10"/>
        <end position="79"/>
    </location>
</feature>
<dbReference type="InterPro" id="IPR001680">
    <property type="entry name" value="WD40_rpt"/>
</dbReference>
<feature type="compositionally biased region" description="Basic residues" evidence="5">
    <location>
        <begin position="783"/>
        <end position="793"/>
    </location>
</feature>
<dbReference type="InterPro" id="IPR047825">
    <property type="entry name" value="SHKBP1_KCTD3_BTB_POZ"/>
</dbReference>
<dbReference type="AlphaFoldDB" id="A0A669FBC9"/>
<dbReference type="PANTHER" id="PTHR15859:SF5">
    <property type="entry name" value="SH3KBP1-BINDING PROTEIN 1"/>
    <property type="match status" value="1"/>
</dbReference>
<feature type="region of interest" description="Disordered" evidence="5">
    <location>
        <begin position="628"/>
        <end position="647"/>
    </location>
</feature>
<dbReference type="PANTHER" id="PTHR15859">
    <property type="entry name" value="SETA BINDING PROTEIN 1"/>
    <property type="match status" value="1"/>
</dbReference>
<reference evidence="7" key="2">
    <citation type="submission" date="2025-08" db="UniProtKB">
        <authorList>
            <consortium name="Ensembl"/>
        </authorList>
    </citation>
    <scope>IDENTIFICATION</scope>
</reference>
<dbReference type="Ensembl" id="ENSONIT00000092415.1">
    <property type="protein sequence ID" value="ENSONIP00000080603.1"/>
    <property type="gene ID" value="ENSONIG00000001123.2"/>
</dbReference>
<dbReference type="GeneTree" id="ENSGT00940000153881"/>
<dbReference type="Pfam" id="PF02214">
    <property type="entry name" value="BTB_2"/>
    <property type="match status" value="1"/>
</dbReference>
<accession>A0A669FBC9</accession>
<keyword evidence="8" id="KW-1185">Reference proteome</keyword>
<dbReference type="Proteomes" id="UP000005207">
    <property type="component" value="Linkage group LG14"/>
</dbReference>
<evidence type="ECO:0000256" key="2">
    <source>
        <dbReference type="ARBA" id="ARBA00022553"/>
    </source>
</evidence>
<dbReference type="InterPro" id="IPR003131">
    <property type="entry name" value="T1-type_BTB"/>
</dbReference>
<reference evidence="8" key="1">
    <citation type="submission" date="2012-01" db="EMBL/GenBank/DDBJ databases">
        <title>The Genome Sequence of Oreochromis niloticus (Nile Tilapia).</title>
        <authorList>
            <consortium name="Broad Institute Genome Assembly Team"/>
            <consortium name="Broad Institute Sequencing Platform"/>
            <person name="Di Palma F."/>
            <person name="Johnson J."/>
            <person name="Lander E.S."/>
            <person name="Lindblad-Toh K."/>
        </authorList>
    </citation>
    <scope>NUCLEOTIDE SEQUENCE [LARGE SCALE GENOMIC DNA]</scope>
</reference>
<dbReference type="PROSITE" id="PS50097">
    <property type="entry name" value="BTB"/>
    <property type="match status" value="1"/>
</dbReference>
<keyword evidence="2" id="KW-0597">Phosphoprotein</keyword>